<dbReference type="GO" id="GO:0005829">
    <property type="term" value="C:cytosol"/>
    <property type="evidence" value="ECO:0007669"/>
    <property type="project" value="TreeGrafter"/>
</dbReference>
<feature type="binding site" evidence="8">
    <location>
        <position position="252"/>
    </location>
    <ligand>
        <name>NADP(+)</name>
        <dbReference type="ChEBI" id="CHEBI:58349"/>
    </ligand>
</feature>
<dbReference type="Proteomes" id="UP000463051">
    <property type="component" value="Unassembled WGS sequence"/>
</dbReference>
<dbReference type="PANTHER" id="PTHR21089">
    <property type="entry name" value="SHIKIMATE DEHYDROGENASE"/>
    <property type="match status" value="1"/>
</dbReference>
<dbReference type="EMBL" id="WJXB01000001">
    <property type="protein sequence ID" value="MRN52248.1"/>
    <property type="molecule type" value="Genomic_DNA"/>
</dbReference>
<keyword evidence="13" id="KW-1185">Reference proteome</keyword>
<feature type="binding site" evidence="8">
    <location>
        <position position="72"/>
    </location>
    <ligand>
        <name>shikimate</name>
        <dbReference type="ChEBI" id="CHEBI:36208"/>
    </ligand>
</feature>
<dbReference type="Gene3D" id="3.40.50.720">
    <property type="entry name" value="NAD(P)-binding Rossmann-like Domain"/>
    <property type="match status" value="1"/>
</dbReference>
<dbReference type="InterPro" id="IPR011342">
    <property type="entry name" value="Shikimate_DH"/>
</dbReference>
<comment type="function">
    <text evidence="8">Involved in the biosynthesis of the chorismate, which leads to the biosynthesis of aromatic amino acids. Catalyzes the reversible NADPH linked reduction of 3-dehydroshikimate (DHSA) to yield shikimate (SA).</text>
</comment>
<evidence type="ECO:0000313" key="12">
    <source>
        <dbReference type="EMBL" id="MRN52248.1"/>
    </source>
</evidence>
<dbReference type="GO" id="GO:0008652">
    <property type="term" value="P:amino acid biosynthetic process"/>
    <property type="evidence" value="ECO:0007669"/>
    <property type="project" value="UniProtKB-KW"/>
</dbReference>
<dbReference type="Gene3D" id="3.40.50.10860">
    <property type="entry name" value="Leucine Dehydrogenase, chain A, domain 1"/>
    <property type="match status" value="1"/>
</dbReference>
<name>A0A7X2H3V8_9BACL</name>
<evidence type="ECO:0000256" key="1">
    <source>
        <dbReference type="ARBA" id="ARBA00004871"/>
    </source>
</evidence>
<dbReference type="RefSeq" id="WP_338115661.1">
    <property type="nucleotide sequence ID" value="NZ_WJXB01000001.1"/>
</dbReference>
<feature type="binding site" evidence="8">
    <location>
        <position position="259"/>
    </location>
    <ligand>
        <name>shikimate</name>
        <dbReference type="ChEBI" id="CHEBI:36208"/>
    </ligand>
</feature>
<dbReference type="SUPFAM" id="SSF51735">
    <property type="entry name" value="NAD(P)-binding Rossmann-fold domains"/>
    <property type="match status" value="1"/>
</dbReference>
<dbReference type="EC" id="1.1.1.25" evidence="2 8"/>
<feature type="domain" description="Shikimate dehydrogenase substrate binding N-terminal" evidence="10">
    <location>
        <begin position="17"/>
        <end position="99"/>
    </location>
</feature>
<gene>
    <name evidence="8 12" type="primary">aroE</name>
    <name evidence="12" type="ORF">GJB61_04475</name>
</gene>
<feature type="domain" description="Quinate/shikimate 5-dehydrogenase/glutamyl-tRNA reductase" evidence="9">
    <location>
        <begin position="123"/>
        <end position="203"/>
    </location>
</feature>
<feature type="binding site" evidence="8">
    <location>
        <position position="97"/>
    </location>
    <ligand>
        <name>shikimate</name>
        <dbReference type="ChEBI" id="CHEBI:36208"/>
    </ligand>
</feature>
<dbReference type="AlphaFoldDB" id="A0A7X2H3V8"/>
<dbReference type="Pfam" id="PF18317">
    <property type="entry name" value="SDH_C"/>
    <property type="match status" value="1"/>
</dbReference>
<comment type="similarity">
    <text evidence="8">Belongs to the shikimate dehydrogenase family.</text>
</comment>
<dbReference type="GO" id="GO:0009423">
    <property type="term" value="P:chorismate biosynthetic process"/>
    <property type="evidence" value="ECO:0007669"/>
    <property type="project" value="UniProtKB-UniRule"/>
</dbReference>
<feature type="binding site" evidence="8">
    <location>
        <position position="112"/>
    </location>
    <ligand>
        <name>shikimate</name>
        <dbReference type="ChEBI" id="CHEBI:36208"/>
    </ligand>
</feature>
<dbReference type="HAMAP" id="MF_00222">
    <property type="entry name" value="Shikimate_DH_AroE"/>
    <property type="match status" value="1"/>
</dbReference>
<dbReference type="NCBIfam" id="TIGR00507">
    <property type="entry name" value="aroE"/>
    <property type="match status" value="1"/>
</dbReference>
<evidence type="ECO:0000256" key="2">
    <source>
        <dbReference type="ARBA" id="ARBA00012962"/>
    </source>
</evidence>
<dbReference type="GO" id="GO:0009073">
    <property type="term" value="P:aromatic amino acid family biosynthetic process"/>
    <property type="evidence" value="ECO:0007669"/>
    <property type="project" value="UniProtKB-KW"/>
</dbReference>
<dbReference type="GO" id="GO:0019632">
    <property type="term" value="P:shikimate metabolic process"/>
    <property type="evidence" value="ECO:0007669"/>
    <property type="project" value="InterPro"/>
</dbReference>
<dbReference type="InterPro" id="IPR013708">
    <property type="entry name" value="Shikimate_DH-bd_N"/>
</dbReference>
<dbReference type="GO" id="GO:0050661">
    <property type="term" value="F:NADP binding"/>
    <property type="evidence" value="ECO:0007669"/>
    <property type="project" value="InterPro"/>
</dbReference>
<feature type="domain" description="SDH C-terminal" evidence="11">
    <location>
        <begin position="252"/>
        <end position="282"/>
    </location>
</feature>
<feature type="active site" description="Proton acceptor" evidence="8">
    <location>
        <position position="76"/>
    </location>
</feature>
<dbReference type="UniPathway" id="UPA00053">
    <property type="reaction ID" value="UER00087"/>
</dbReference>
<evidence type="ECO:0000313" key="13">
    <source>
        <dbReference type="Proteomes" id="UP000463051"/>
    </source>
</evidence>
<feature type="binding site" evidence="8">
    <location>
        <position position="231"/>
    </location>
    <ligand>
        <name>shikimate</name>
        <dbReference type="ChEBI" id="CHEBI:36208"/>
    </ligand>
</feature>
<comment type="caution">
    <text evidence="12">The sequence shown here is derived from an EMBL/GenBank/DDBJ whole genome shotgun (WGS) entry which is preliminary data.</text>
</comment>
<evidence type="ECO:0000256" key="3">
    <source>
        <dbReference type="ARBA" id="ARBA00022605"/>
    </source>
</evidence>
<dbReference type="Pfam" id="PF01488">
    <property type="entry name" value="Shikimate_DH"/>
    <property type="match status" value="1"/>
</dbReference>
<comment type="pathway">
    <text evidence="1 8">Metabolic intermediate biosynthesis; chorismate biosynthesis; chorismate from D-erythrose 4-phosphate and phosphoenolpyruvate: step 4/7.</text>
</comment>
<reference evidence="12 13" key="1">
    <citation type="submission" date="2019-11" db="EMBL/GenBank/DDBJ databases">
        <title>Paenibacillus monticola sp. nov., a novel PGPR strain isolated from mountain sample in China.</title>
        <authorList>
            <person name="Zhao Q."/>
            <person name="Li H.-P."/>
            <person name="Zhang J.-L."/>
        </authorList>
    </citation>
    <scope>NUCLEOTIDE SEQUENCE [LARGE SCALE GENOMIC DNA]</scope>
    <source>
        <strain evidence="12 13">LC-T2</strain>
    </source>
</reference>
<protein>
    <recommendedName>
        <fullName evidence="2 8">Shikimate dehydrogenase (NADP(+))</fullName>
        <shortName evidence="8">SDH</shortName>
        <ecNumber evidence="2 8">1.1.1.25</ecNumber>
    </recommendedName>
</protein>
<feature type="binding site" evidence="8">
    <location>
        <begin position="137"/>
        <end position="141"/>
    </location>
    <ligand>
        <name>NADP(+)</name>
        <dbReference type="ChEBI" id="CHEBI:58349"/>
    </ligand>
</feature>
<evidence type="ECO:0000256" key="6">
    <source>
        <dbReference type="ARBA" id="ARBA00023141"/>
    </source>
</evidence>
<dbReference type="InterPro" id="IPR006151">
    <property type="entry name" value="Shikm_DH/Glu-tRNA_Rdtase"/>
</dbReference>
<organism evidence="12 13">
    <name type="scientific">Paenibacillus monticola</name>
    <dbReference type="NCBI Taxonomy" id="2666075"/>
    <lineage>
        <taxon>Bacteria</taxon>
        <taxon>Bacillati</taxon>
        <taxon>Bacillota</taxon>
        <taxon>Bacilli</taxon>
        <taxon>Bacillales</taxon>
        <taxon>Paenibacillaceae</taxon>
        <taxon>Paenibacillus</taxon>
    </lineage>
</organism>
<dbReference type="SUPFAM" id="SSF53223">
    <property type="entry name" value="Aminoacid dehydrogenase-like, N-terminal domain"/>
    <property type="match status" value="1"/>
</dbReference>
<feature type="binding site" evidence="8">
    <location>
        <position position="88"/>
    </location>
    <ligand>
        <name>NADP(+)</name>
        <dbReference type="ChEBI" id="CHEBI:58349"/>
    </ligand>
</feature>
<comment type="subunit">
    <text evidence="8">Homodimer.</text>
</comment>
<dbReference type="PANTHER" id="PTHR21089:SF1">
    <property type="entry name" value="BIFUNCTIONAL 3-DEHYDROQUINATE DEHYDRATASE_SHIKIMATE DEHYDROGENASE, CHLOROPLASTIC"/>
    <property type="match status" value="1"/>
</dbReference>
<keyword evidence="3 8" id="KW-0028">Amino-acid biosynthesis</keyword>
<comment type="catalytic activity">
    <reaction evidence="7 8">
        <text>shikimate + NADP(+) = 3-dehydroshikimate + NADPH + H(+)</text>
        <dbReference type="Rhea" id="RHEA:17737"/>
        <dbReference type="ChEBI" id="CHEBI:15378"/>
        <dbReference type="ChEBI" id="CHEBI:16630"/>
        <dbReference type="ChEBI" id="CHEBI:36208"/>
        <dbReference type="ChEBI" id="CHEBI:57783"/>
        <dbReference type="ChEBI" id="CHEBI:58349"/>
        <dbReference type="EC" id="1.1.1.25"/>
    </reaction>
</comment>
<dbReference type="InterPro" id="IPR041121">
    <property type="entry name" value="SDH_C"/>
</dbReference>
<dbReference type="InterPro" id="IPR046346">
    <property type="entry name" value="Aminoacid_DH-like_N_sf"/>
</dbReference>
<evidence type="ECO:0000259" key="9">
    <source>
        <dbReference type="Pfam" id="PF01488"/>
    </source>
</evidence>
<dbReference type="Pfam" id="PF08501">
    <property type="entry name" value="Shikimate_dh_N"/>
    <property type="match status" value="1"/>
</dbReference>
<comment type="caution">
    <text evidence="8">Lacks conserved residue(s) required for the propagation of feature annotation.</text>
</comment>
<evidence type="ECO:0000259" key="10">
    <source>
        <dbReference type="Pfam" id="PF08501"/>
    </source>
</evidence>
<accession>A0A7X2H3V8</accession>
<evidence type="ECO:0000256" key="5">
    <source>
        <dbReference type="ARBA" id="ARBA00023002"/>
    </source>
</evidence>
<evidence type="ECO:0000256" key="7">
    <source>
        <dbReference type="ARBA" id="ARBA00049442"/>
    </source>
</evidence>
<proteinExistence type="inferred from homology"/>
<evidence type="ECO:0000256" key="4">
    <source>
        <dbReference type="ARBA" id="ARBA00022857"/>
    </source>
</evidence>
<keyword evidence="5 8" id="KW-0560">Oxidoreductase</keyword>
<dbReference type="NCBIfam" id="NF001319">
    <property type="entry name" value="PRK00258.3-3"/>
    <property type="match status" value="1"/>
</dbReference>
<evidence type="ECO:0000259" key="11">
    <source>
        <dbReference type="Pfam" id="PF18317"/>
    </source>
</evidence>
<keyword evidence="4 8" id="KW-0521">NADP</keyword>
<dbReference type="InterPro" id="IPR022893">
    <property type="entry name" value="Shikimate_DH_fam"/>
</dbReference>
<dbReference type="InterPro" id="IPR036291">
    <property type="entry name" value="NAD(P)-bd_dom_sf"/>
</dbReference>
<feature type="binding site" evidence="8">
    <location>
        <position position="229"/>
    </location>
    <ligand>
        <name>NADP(+)</name>
        <dbReference type="ChEBI" id="CHEBI:58349"/>
    </ligand>
</feature>
<evidence type="ECO:0000256" key="8">
    <source>
        <dbReference type="HAMAP-Rule" id="MF_00222"/>
    </source>
</evidence>
<sequence>MTTATGAYKNGDILLGVMGDPIAQSKSPIMHGAALRAMGIAGAYVPLHVAPEKLEEAIQAIRTLGFRGVNVTIPHKVAVMAHLDHLDETAVAIGAVNTIVNNNGVLTGYNTDGIGYVRSLKTEVISELNGAKIMVIGAGGAARGIVSALLQEHPSSIIIANRTAATASDLAKAYSSQGELTGISMGEVAGMMDDVDVLINTTSVGMFPQMDETPLDSALLHEGMVVSDLIYNPLRTRLLLEALECGCRIHGGLGMFVYQGAYALEYWTGQPAPTDIMRKTILDCLGGEQEMESEV</sequence>
<feature type="binding site" evidence="8">
    <location>
        <begin position="25"/>
        <end position="27"/>
    </location>
    <ligand>
        <name>shikimate</name>
        <dbReference type="ChEBI" id="CHEBI:36208"/>
    </ligand>
</feature>
<dbReference type="CDD" id="cd01065">
    <property type="entry name" value="NAD_bind_Shikimate_DH"/>
    <property type="match status" value="1"/>
</dbReference>
<keyword evidence="6 8" id="KW-0057">Aromatic amino acid biosynthesis</keyword>
<dbReference type="GO" id="GO:0004764">
    <property type="term" value="F:shikimate 3-dehydrogenase (NADP+) activity"/>
    <property type="evidence" value="ECO:0007669"/>
    <property type="project" value="UniProtKB-UniRule"/>
</dbReference>